<dbReference type="Proteomes" id="UP000267400">
    <property type="component" value="Unassembled WGS sequence"/>
</dbReference>
<accession>A0A3S0HSE2</accession>
<reference evidence="1 2" key="1">
    <citation type="submission" date="2018-12" db="EMBL/GenBank/DDBJ databases">
        <authorList>
            <person name="Yu L."/>
        </authorList>
    </citation>
    <scope>NUCLEOTIDE SEQUENCE [LARGE SCALE GENOMIC DNA]</scope>
    <source>
        <strain evidence="1 2">11S</strain>
    </source>
</reference>
<gene>
    <name evidence="1" type="ORF">EKG36_03465</name>
</gene>
<sequence>MEVEAAAPARNAVIIEVGGGGVSLVDDLLARGYRDLTVPNLFPAALEVTRRRLVAPDNLT</sequence>
<name>A0A3S0HSE2_9GAMM</name>
<dbReference type="RefSeq" id="WP_126481061.1">
    <property type="nucleotide sequence ID" value="NZ_RXNS01000002.1"/>
</dbReference>
<dbReference type="AlphaFoldDB" id="A0A3S0HSE2"/>
<evidence type="ECO:0000313" key="1">
    <source>
        <dbReference type="EMBL" id="RTR06542.1"/>
    </source>
</evidence>
<protein>
    <submittedName>
        <fullName evidence="1">Uncharacterized protein</fullName>
    </submittedName>
</protein>
<keyword evidence="2" id="KW-1185">Reference proteome</keyword>
<comment type="caution">
    <text evidence="1">The sequence shown here is derived from an EMBL/GenBank/DDBJ whole genome shotgun (WGS) entry which is preliminary data.</text>
</comment>
<evidence type="ECO:0000313" key="2">
    <source>
        <dbReference type="Proteomes" id="UP000267400"/>
    </source>
</evidence>
<organism evidence="1 2">
    <name type="scientific">Halomonas nitroreducens</name>
    <dbReference type="NCBI Taxonomy" id="447425"/>
    <lineage>
        <taxon>Bacteria</taxon>
        <taxon>Pseudomonadati</taxon>
        <taxon>Pseudomonadota</taxon>
        <taxon>Gammaproteobacteria</taxon>
        <taxon>Oceanospirillales</taxon>
        <taxon>Halomonadaceae</taxon>
        <taxon>Halomonas</taxon>
    </lineage>
</organism>
<proteinExistence type="predicted"/>
<dbReference type="EMBL" id="RXNS01000002">
    <property type="protein sequence ID" value="RTR06542.1"/>
    <property type="molecule type" value="Genomic_DNA"/>
</dbReference>